<keyword evidence="2" id="KW-1185">Reference proteome</keyword>
<protein>
    <submittedName>
        <fullName evidence="1">Uncharacterized protein</fullName>
    </submittedName>
</protein>
<evidence type="ECO:0000313" key="1">
    <source>
        <dbReference type="EMBL" id="MDQ0447803.1"/>
    </source>
</evidence>
<dbReference type="Proteomes" id="UP001231124">
    <property type="component" value="Unassembled WGS sequence"/>
</dbReference>
<name>A0ABU0HZM6_9HYPH</name>
<gene>
    <name evidence="1" type="ORF">QO012_002303</name>
</gene>
<evidence type="ECO:0000313" key="2">
    <source>
        <dbReference type="Proteomes" id="UP001231124"/>
    </source>
</evidence>
<reference evidence="1 2" key="1">
    <citation type="submission" date="2023-07" db="EMBL/GenBank/DDBJ databases">
        <title>Genomic Encyclopedia of Type Strains, Phase IV (KMG-IV): sequencing the most valuable type-strain genomes for metagenomic binning, comparative biology and taxonomic classification.</title>
        <authorList>
            <person name="Goeker M."/>
        </authorList>
    </citation>
    <scope>NUCLEOTIDE SEQUENCE [LARGE SCALE GENOMIC DNA]</scope>
    <source>
        <strain evidence="1 2">DSM 19013</strain>
    </source>
</reference>
<sequence>MHESSAPSGAAMQRVGDACGDEAEILALSVARFVAAGYMTGDVACWDAAFNGAEALLGAVEGPSFVAKVVGIVRALRIERDGDWSFMPASCCRLTGHECALVALIGRGRRGRWDEVAQGAASLAGRETAPRLVAAIRAAAGTINSAATRLVPARPASAVLH</sequence>
<dbReference type="EMBL" id="JAUSVP010000005">
    <property type="protein sequence ID" value="MDQ0447803.1"/>
    <property type="molecule type" value="Genomic_DNA"/>
</dbReference>
<comment type="caution">
    <text evidence="1">The sequence shown here is derived from an EMBL/GenBank/DDBJ whole genome shotgun (WGS) entry which is preliminary data.</text>
</comment>
<organism evidence="1 2">
    <name type="scientific">Methylobacterium aerolatum</name>
    <dbReference type="NCBI Taxonomy" id="418708"/>
    <lineage>
        <taxon>Bacteria</taxon>
        <taxon>Pseudomonadati</taxon>
        <taxon>Pseudomonadota</taxon>
        <taxon>Alphaproteobacteria</taxon>
        <taxon>Hyphomicrobiales</taxon>
        <taxon>Methylobacteriaceae</taxon>
        <taxon>Methylobacterium</taxon>
    </lineage>
</organism>
<accession>A0ABU0HZM6</accession>
<dbReference type="RefSeq" id="WP_238203017.1">
    <property type="nucleotide sequence ID" value="NZ_BPQE01000011.1"/>
</dbReference>
<proteinExistence type="predicted"/>